<protein>
    <submittedName>
        <fullName evidence="2">Uncharacterized protein</fullName>
    </submittedName>
</protein>
<dbReference type="KEGG" id="orz:FNH13_09995"/>
<dbReference type="EMBL" id="CP041616">
    <property type="protein sequence ID" value="QDO88623.1"/>
    <property type="molecule type" value="Genomic_DNA"/>
</dbReference>
<feature type="transmembrane region" description="Helical" evidence="1">
    <location>
        <begin position="73"/>
        <end position="92"/>
    </location>
</feature>
<keyword evidence="3" id="KW-1185">Reference proteome</keyword>
<name>A0A516GAS2_9MICO</name>
<dbReference type="Proteomes" id="UP000315395">
    <property type="component" value="Chromosome"/>
</dbReference>
<feature type="transmembrane region" description="Helical" evidence="1">
    <location>
        <begin position="133"/>
        <end position="154"/>
    </location>
</feature>
<dbReference type="RefSeq" id="WP_143783301.1">
    <property type="nucleotide sequence ID" value="NZ_CP041616.1"/>
</dbReference>
<reference evidence="2 3" key="1">
    <citation type="submission" date="2019-07" db="EMBL/GenBank/DDBJ databases">
        <title>complete genome sequencing of Ornithinimicrobium sp. H23M54.</title>
        <authorList>
            <person name="Bae J.-W."/>
            <person name="Lee S.-Y."/>
        </authorList>
    </citation>
    <scope>NUCLEOTIDE SEQUENCE [LARGE SCALE GENOMIC DNA]</scope>
    <source>
        <strain evidence="2 3">H23M54</strain>
    </source>
</reference>
<organism evidence="2 3">
    <name type="scientific">Ornithinimicrobium ciconiae</name>
    <dbReference type="NCBI Taxonomy" id="2594265"/>
    <lineage>
        <taxon>Bacteria</taxon>
        <taxon>Bacillati</taxon>
        <taxon>Actinomycetota</taxon>
        <taxon>Actinomycetes</taxon>
        <taxon>Micrococcales</taxon>
        <taxon>Ornithinimicrobiaceae</taxon>
        <taxon>Ornithinimicrobium</taxon>
    </lineage>
</organism>
<feature type="transmembrane region" description="Helical" evidence="1">
    <location>
        <begin position="104"/>
        <end position="127"/>
    </location>
</feature>
<accession>A0A516GAS2</accession>
<proteinExistence type="predicted"/>
<evidence type="ECO:0000256" key="1">
    <source>
        <dbReference type="SAM" id="Phobius"/>
    </source>
</evidence>
<keyword evidence="1" id="KW-0812">Transmembrane</keyword>
<dbReference type="OrthoDB" id="4350047at2"/>
<feature type="transmembrane region" description="Helical" evidence="1">
    <location>
        <begin position="175"/>
        <end position="194"/>
    </location>
</feature>
<feature type="transmembrane region" description="Helical" evidence="1">
    <location>
        <begin position="18"/>
        <end position="41"/>
    </location>
</feature>
<dbReference type="AlphaFoldDB" id="A0A516GAS2"/>
<keyword evidence="1" id="KW-1133">Transmembrane helix</keyword>
<evidence type="ECO:0000313" key="3">
    <source>
        <dbReference type="Proteomes" id="UP000315395"/>
    </source>
</evidence>
<sequence>MTEPAPASPSAFDQLSRWLGVGTSVIAPVTLLTTLLFYFGYVSSRAEYRYFGLDVDTIGLSTNDFVMRSPQVLLVPLLGVSLTAIALLLVHVRLRRHPPSPATVGRGMSLALVLIAAGLVLVLGHAWFGRWSLYALVTPLLIGVGTAILAYAFWMPSAPAWLRRSHDDRARWVRPGVTALALVVVATSMFWATATLAEWSGRGIALQTARHLDELPAVILDSSERLYLTDGIVEETALPGGAFPFRYRGLRLLIQGETHMFLVPDRWSPSNSTLAVATDGSVRVQFRFENQQP</sequence>
<evidence type="ECO:0000313" key="2">
    <source>
        <dbReference type="EMBL" id="QDO88623.1"/>
    </source>
</evidence>
<gene>
    <name evidence="2" type="ORF">FNH13_09995</name>
</gene>
<keyword evidence="1" id="KW-0472">Membrane</keyword>